<comment type="function">
    <text evidence="4">Removes the phosphate from trehalose 6-phosphate to produce free trehalose.</text>
</comment>
<gene>
    <name evidence="5" type="ORF">OCGS_0360</name>
</gene>
<dbReference type="InterPro" id="IPR006379">
    <property type="entry name" value="HAD-SF_hydro_IIB"/>
</dbReference>
<dbReference type="InterPro" id="IPR044651">
    <property type="entry name" value="OTSB-like"/>
</dbReference>
<evidence type="ECO:0000256" key="1">
    <source>
        <dbReference type="ARBA" id="ARBA00005199"/>
    </source>
</evidence>
<evidence type="ECO:0000313" key="5">
    <source>
        <dbReference type="EMBL" id="EKE45270.1"/>
    </source>
</evidence>
<protein>
    <recommendedName>
        <fullName evidence="4">Trehalose 6-phosphate phosphatase</fullName>
        <ecNumber evidence="4">3.1.3.12</ecNumber>
    </recommendedName>
</protein>
<dbReference type="InterPro" id="IPR003337">
    <property type="entry name" value="Trehalose_PPase"/>
</dbReference>
<dbReference type="EMBL" id="AMGO01000007">
    <property type="protein sequence ID" value="EKE45270.1"/>
    <property type="molecule type" value="Genomic_DNA"/>
</dbReference>
<evidence type="ECO:0000256" key="3">
    <source>
        <dbReference type="ARBA" id="ARBA00022801"/>
    </source>
</evidence>
<dbReference type="Gene3D" id="3.40.50.1000">
    <property type="entry name" value="HAD superfamily/HAD-like"/>
    <property type="match status" value="1"/>
</dbReference>
<dbReference type="RefSeq" id="WP_007425513.1">
    <property type="nucleotide sequence ID" value="NZ_AMGO01000007.1"/>
</dbReference>
<comment type="similarity">
    <text evidence="2 4">Belongs to the trehalose phosphatase family.</text>
</comment>
<name>K2I8A3_9RHOB</name>
<sequence length="253" mass="27417">MPEDAPERYDRPEDIPMPEFGRTALFLDFDGVLVDLADRPDAVRVEAQLAPLLLRLDQVFGGGTTLLSGRGLADLERMLPGTGLDMVGGHGAERRQRGTIQPHAFADDPRLSRMKAELHDWAATRPGLLVEDKATGVVVHYRAAPERTDEVRARLTEMLANQNDLDLHPSKMADEIRPADANKGAGLRRAMQDTAADRAVMIGDDLTDEPAMEAALQTGGMAIKVGPGPTVAPLRLRDVAAVHALLARWSGAR</sequence>
<evidence type="ECO:0000256" key="4">
    <source>
        <dbReference type="RuleBase" id="RU361117"/>
    </source>
</evidence>
<dbReference type="NCBIfam" id="TIGR01484">
    <property type="entry name" value="HAD-SF-IIB"/>
    <property type="match status" value="1"/>
</dbReference>
<dbReference type="OrthoDB" id="9814913at2"/>
<comment type="catalytic activity">
    <reaction evidence="4">
        <text>alpha,alpha-trehalose 6-phosphate + H2O = alpha,alpha-trehalose + phosphate</text>
        <dbReference type="Rhea" id="RHEA:23420"/>
        <dbReference type="ChEBI" id="CHEBI:15377"/>
        <dbReference type="ChEBI" id="CHEBI:16551"/>
        <dbReference type="ChEBI" id="CHEBI:43474"/>
        <dbReference type="ChEBI" id="CHEBI:58429"/>
        <dbReference type="EC" id="3.1.3.12"/>
    </reaction>
</comment>
<organism evidence="5 6">
    <name type="scientific">Oceaniovalibus guishaninsula JLT2003</name>
    <dbReference type="NCBI Taxonomy" id="1231392"/>
    <lineage>
        <taxon>Bacteria</taxon>
        <taxon>Pseudomonadati</taxon>
        <taxon>Pseudomonadota</taxon>
        <taxon>Alphaproteobacteria</taxon>
        <taxon>Rhodobacterales</taxon>
        <taxon>Roseobacteraceae</taxon>
        <taxon>Oceaniovalibus</taxon>
    </lineage>
</organism>
<keyword evidence="3 4" id="KW-0378">Hydrolase</keyword>
<dbReference type="InterPro" id="IPR036412">
    <property type="entry name" value="HAD-like_sf"/>
</dbReference>
<evidence type="ECO:0000313" key="6">
    <source>
        <dbReference type="Proteomes" id="UP000006765"/>
    </source>
</evidence>
<comment type="pathway">
    <text evidence="1 4">Glycan biosynthesis; trehalose biosynthesis.</text>
</comment>
<dbReference type="SUPFAM" id="SSF56784">
    <property type="entry name" value="HAD-like"/>
    <property type="match status" value="1"/>
</dbReference>
<reference evidence="5 6" key="1">
    <citation type="journal article" date="2012" name="J. Bacteriol.">
        <title>Draft Genome Sequence of Oceaniovalibus guishaninsula JLT2003T.</title>
        <authorList>
            <person name="Tang K."/>
            <person name="Liu K."/>
            <person name="Jiao N."/>
        </authorList>
    </citation>
    <scope>NUCLEOTIDE SEQUENCE [LARGE SCALE GENOMIC DNA]</scope>
    <source>
        <strain evidence="5 6">JLT2003</strain>
    </source>
</reference>
<dbReference type="AlphaFoldDB" id="K2I8A3"/>
<dbReference type="eggNOG" id="COG1877">
    <property type="taxonomic scope" value="Bacteria"/>
</dbReference>
<proteinExistence type="inferred from homology"/>
<keyword evidence="4" id="KW-0479">Metal-binding</keyword>
<accession>K2I8A3</accession>
<comment type="cofactor">
    <cofactor evidence="4">
        <name>Mg(2+)</name>
        <dbReference type="ChEBI" id="CHEBI:18420"/>
    </cofactor>
</comment>
<dbReference type="GO" id="GO:0005992">
    <property type="term" value="P:trehalose biosynthetic process"/>
    <property type="evidence" value="ECO:0007669"/>
    <property type="project" value="UniProtKB-UniPathway"/>
</dbReference>
<dbReference type="Proteomes" id="UP000006765">
    <property type="component" value="Unassembled WGS sequence"/>
</dbReference>
<dbReference type="PANTHER" id="PTHR43768:SF3">
    <property type="entry name" value="TREHALOSE 6-PHOSPHATE PHOSPHATASE"/>
    <property type="match status" value="1"/>
</dbReference>
<dbReference type="GO" id="GO:0046872">
    <property type="term" value="F:metal ion binding"/>
    <property type="evidence" value="ECO:0007669"/>
    <property type="project" value="UniProtKB-KW"/>
</dbReference>
<keyword evidence="6" id="KW-1185">Reference proteome</keyword>
<dbReference type="STRING" id="1231392.OCGS_0360"/>
<dbReference type="Pfam" id="PF02358">
    <property type="entry name" value="Trehalose_PPase"/>
    <property type="match status" value="1"/>
</dbReference>
<keyword evidence="4" id="KW-0460">Magnesium</keyword>
<dbReference type="EC" id="3.1.3.12" evidence="4"/>
<dbReference type="PANTHER" id="PTHR43768">
    <property type="entry name" value="TREHALOSE 6-PHOSPHATE PHOSPHATASE"/>
    <property type="match status" value="1"/>
</dbReference>
<dbReference type="NCBIfam" id="TIGR00685">
    <property type="entry name" value="T6PP"/>
    <property type="match status" value="1"/>
</dbReference>
<comment type="caution">
    <text evidence="5">The sequence shown here is derived from an EMBL/GenBank/DDBJ whole genome shotgun (WGS) entry which is preliminary data.</text>
</comment>
<dbReference type="InterPro" id="IPR023214">
    <property type="entry name" value="HAD_sf"/>
</dbReference>
<evidence type="ECO:0000256" key="2">
    <source>
        <dbReference type="ARBA" id="ARBA00008770"/>
    </source>
</evidence>
<dbReference type="GO" id="GO:0004805">
    <property type="term" value="F:trehalose-phosphatase activity"/>
    <property type="evidence" value="ECO:0007669"/>
    <property type="project" value="UniProtKB-EC"/>
</dbReference>
<dbReference type="UniPathway" id="UPA00299"/>
<dbReference type="Gene3D" id="3.30.70.1020">
    <property type="entry name" value="Trehalose-6-phosphate phosphatase related protein, domain 2"/>
    <property type="match status" value="1"/>
</dbReference>